<gene>
    <name evidence="3" type="ORF">HBR001_LOCUS9009</name>
</gene>
<comment type="caution">
    <text evidence="3">The sequence shown here is derived from an EMBL/GenBank/DDBJ whole genome shotgun (WGS) entry which is preliminary data.</text>
</comment>
<accession>A0AAV0UZT6</accession>
<dbReference type="InterPro" id="IPR011009">
    <property type="entry name" value="Kinase-like_dom_sf"/>
</dbReference>
<dbReference type="GO" id="GO:0005524">
    <property type="term" value="F:ATP binding"/>
    <property type="evidence" value="ECO:0007669"/>
    <property type="project" value="InterPro"/>
</dbReference>
<evidence type="ECO:0000259" key="2">
    <source>
        <dbReference type="PROSITE" id="PS50011"/>
    </source>
</evidence>
<dbReference type="GO" id="GO:0004674">
    <property type="term" value="F:protein serine/threonine kinase activity"/>
    <property type="evidence" value="ECO:0007669"/>
    <property type="project" value="TreeGrafter"/>
</dbReference>
<proteinExistence type="predicted"/>
<feature type="domain" description="Protein kinase" evidence="2">
    <location>
        <begin position="123"/>
        <end position="387"/>
    </location>
</feature>
<organism evidence="3 4">
    <name type="scientific">Hyaloperonospora brassicae</name>
    <name type="common">Brassica downy mildew</name>
    <name type="synonym">Peronospora brassicae</name>
    <dbReference type="NCBI Taxonomy" id="162125"/>
    <lineage>
        <taxon>Eukaryota</taxon>
        <taxon>Sar</taxon>
        <taxon>Stramenopiles</taxon>
        <taxon>Oomycota</taxon>
        <taxon>Peronosporomycetes</taxon>
        <taxon>Peronosporales</taxon>
        <taxon>Peronosporaceae</taxon>
        <taxon>Hyaloperonospora</taxon>
    </lineage>
</organism>
<protein>
    <recommendedName>
        <fullName evidence="2">Protein kinase domain-containing protein</fullName>
    </recommendedName>
</protein>
<dbReference type="PROSITE" id="PS50011">
    <property type="entry name" value="PROTEIN_KINASE_DOM"/>
    <property type="match status" value="1"/>
</dbReference>
<dbReference type="Gene3D" id="1.10.510.10">
    <property type="entry name" value="Transferase(Phosphotransferase) domain 1"/>
    <property type="match status" value="1"/>
</dbReference>
<keyword evidence="1" id="KW-0812">Transmembrane</keyword>
<dbReference type="Pfam" id="PF07714">
    <property type="entry name" value="PK_Tyr_Ser-Thr"/>
    <property type="match status" value="1"/>
</dbReference>
<dbReference type="SUPFAM" id="SSF56112">
    <property type="entry name" value="Protein kinase-like (PK-like)"/>
    <property type="match status" value="1"/>
</dbReference>
<evidence type="ECO:0000313" key="3">
    <source>
        <dbReference type="EMBL" id="CAI5742490.1"/>
    </source>
</evidence>
<keyword evidence="4" id="KW-1185">Reference proteome</keyword>
<sequence>MPHSNRSRDARWRAVRSSWRQLLPLVAKLLAALSVVSYLYWNMSVITHLSVVPSLRSESAGGVTQELRDSVAATQEGNEIEIDLESWLTPEYYRKDDGCDFSAAVAMFKPDELELNCNNIDQLEVGEFIGKGFWREVFKTKWNGRDVAVKRVKKHLLTRPDIVYRHVEECSAIFPIRNEPNIVKLVGWCGTTVVVDYVPHQLDTLLFDSEEPVPVRRALELARDAALGVAQLHSAPGGPFAHADIQARQFLIDANGTLRLNDFNRVKYTGPRLVNGVATSEKCMFETSVAKGKWRSPEEYQFLPLDEKLDIYSLSLVLWSLRARTKPYPDFERAETYRKVPTGVRPPLEEMSDYPQQMQDLIVRGWDSDPKKRPSAKEMADEIELILKSYDGDR</sequence>
<dbReference type="AlphaFoldDB" id="A0AAV0UZT6"/>
<dbReference type="InterPro" id="IPR001245">
    <property type="entry name" value="Ser-Thr/Tyr_kinase_cat_dom"/>
</dbReference>
<name>A0AAV0UZT6_HYABA</name>
<reference evidence="3" key="1">
    <citation type="submission" date="2022-12" db="EMBL/GenBank/DDBJ databases">
        <authorList>
            <person name="Webb A."/>
        </authorList>
    </citation>
    <scope>NUCLEOTIDE SEQUENCE</scope>
    <source>
        <strain evidence="3">Hp1</strain>
    </source>
</reference>
<keyword evidence="1" id="KW-1133">Transmembrane helix</keyword>
<keyword evidence="1" id="KW-0472">Membrane</keyword>
<dbReference type="EMBL" id="CANTFL010001471">
    <property type="protein sequence ID" value="CAI5742490.1"/>
    <property type="molecule type" value="Genomic_DNA"/>
</dbReference>
<feature type="transmembrane region" description="Helical" evidence="1">
    <location>
        <begin position="21"/>
        <end position="41"/>
    </location>
</feature>
<dbReference type="PANTHER" id="PTHR44329">
    <property type="entry name" value="SERINE/THREONINE-PROTEIN KINASE TNNI3K-RELATED"/>
    <property type="match status" value="1"/>
</dbReference>
<dbReference type="InterPro" id="IPR000719">
    <property type="entry name" value="Prot_kinase_dom"/>
</dbReference>
<dbReference type="Proteomes" id="UP001162031">
    <property type="component" value="Unassembled WGS sequence"/>
</dbReference>
<dbReference type="Gene3D" id="3.30.200.20">
    <property type="entry name" value="Phosphorylase Kinase, domain 1"/>
    <property type="match status" value="1"/>
</dbReference>
<evidence type="ECO:0000256" key="1">
    <source>
        <dbReference type="SAM" id="Phobius"/>
    </source>
</evidence>
<dbReference type="PANTHER" id="PTHR44329:SF214">
    <property type="entry name" value="PROTEIN KINASE DOMAIN-CONTAINING PROTEIN"/>
    <property type="match status" value="1"/>
</dbReference>
<evidence type="ECO:0000313" key="4">
    <source>
        <dbReference type="Proteomes" id="UP001162031"/>
    </source>
</evidence>
<dbReference type="InterPro" id="IPR051681">
    <property type="entry name" value="Ser/Thr_Kinases-Pseudokinases"/>
</dbReference>